<dbReference type="InterPro" id="IPR010998">
    <property type="entry name" value="Integrase_recombinase_N"/>
</dbReference>
<gene>
    <name evidence="6" type="ORF">AM202_00355</name>
</gene>
<dbReference type="RefSeq" id="WP_005820026.1">
    <property type="nucleotide sequence ID" value="NZ_ACFT01000069.1"/>
</dbReference>
<sequence length="406" mass="46465">MAKKVHPLVDTEIKKAKPEDKPYTMTDGQGLFLIVSPTGSKSWRFNYYRPISKKRAKIALGMYPAITLSKARALRDEYKHLLANGIDPQEHCKQLELQKLQFKQNTLFAIAEKWKQKKETEVKEKTLKPRWRMLEKYIFPELGDLPISEISPLRLSNTIRPVFDRGIANTGLVIIQMVNEIMVFAVNLGIIEFNKCSNVASTFNVKKTTKHQPTIRPEKLPEFMSALRDSAVDLVVKLLIEFSLLTMVRPNEAANAKWDEINFDDALWHIPAERMKMKKAFTVPLSSQAIKLLNKLKQITGRSRFIFQSPRAPQKPMSSVTANAAIRRIGYNGKLTSHGLRSIASTYLSEKFIDINVEIIEACLSHQGKNPIRNAYNRSTYLEQRKLLMADWGQFVEESMKSSLDL</sequence>
<dbReference type="PROSITE" id="PS51898">
    <property type="entry name" value="TYR_RECOMBINASE"/>
    <property type="match status" value="1"/>
</dbReference>
<evidence type="ECO:0000256" key="1">
    <source>
        <dbReference type="ARBA" id="ARBA00008857"/>
    </source>
</evidence>
<evidence type="ECO:0000256" key="3">
    <source>
        <dbReference type="ARBA" id="ARBA00023125"/>
    </source>
</evidence>
<dbReference type="Gene3D" id="1.10.150.130">
    <property type="match status" value="1"/>
</dbReference>
<evidence type="ECO:0000259" key="5">
    <source>
        <dbReference type="PROSITE" id="PS51898"/>
    </source>
</evidence>
<keyword evidence="3" id="KW-0238">DNA-binding</keyword>
<evidence type="ECO:0000313" key="6">
    <source>
        <dbReference type="EMBL" id="EEV24631.1"/>
    </source>
</evidence>
<accession>A0ABM9YTH5</accession>
<dbReference type="InterPro" id="IPR013762">
    <property type="entry name" value="Integrase-like_cat_sf"/>
</dbReference>
<dbReference type="InterPro" id="IPR038488">
    <property type="entry name" value="Integrase_DNA-bd_sf"/>
</dbReference>
<dbReference type="SUPFAM" id="SSF56349">
    <property type="entry name" value="DNA breaking-rejoining enzymes"/>
    <property type="match status" value="1"/>
</dbReference>
<dbReference type="Pfam" id="PF22022">
    <property type="entry name" value="Phage_int_M"/>
    <property type="match status" value="1"/>
</dbReference>
<keyword evidence="7" id="KW-1185">Reference proteome</keyword>
<organism evidence="6 7">
    <name type="scientific">Actinobacillus minor 202</name>
    <dbReference type="NCBI Taxonomy" id="591023"/>
    <lineage>
        <taxon>Bacteria</taxon>
        <taxon>Pseudomonadati</taxon>
        <taxon>Pseudomonadota</taxon>
        <taxon>Gammaproteobacteria</taxon>
        <taxon>Pasteurellales</taxon>
        <taxon>Pasteurellaceae</taxon>
        <taxon>Actinobacillus</taxon>
    </lineage>
</organism>
<keyword evidence="4" id="KW-0233">DNA recombination</keyword>
<dbReference type="PANTHER" id="PTHR30629:SF6">
    <property type="entry name" value="PROPHAGE INTEGRASE INTA-RELATED"/>
    <property type="match status" value="1"/>
</dbReference>
<dbReference type="InterPro" id="IPR025166">
    <property type="entry name" value="Integrase_DNA_bind_dom"/>
</dbReference>
<dbReference type="Pfam" id="PF00589">
    <property type="entry name" value="Phage_integrase"/>
    <property type="match status" value="1"/>
</dbReference>
<dbReference type="InterPro" id="IPR053876">
    <property type="entry name" value="Phage_int_M"/>
</dbReference>
<protein>
    <submittedName>
        <fullName evidence="6">Prophage CP4-57-like integrase</fullName>
    </submittedName>
</protein>
<dbReference type="InterPro" id="IPR050808">
    <property type="entry name" value="Phage_Integrase"/>
</dbReference>
<evidence type="ECO:0000256" key="4">
    <source>
        <dbReference type="ARBA" id="ARBA00023172"/>
    </source>
</evidence>
<name>A0ABM9YTH5_9PAST</name>
<dbReference type="Gene3D" id="1.10.443.10">
    <property type="entry name" value="Intergrase catalytic core"/>
    <property type="match status" value="1"/>
</dbReference>
<comment type="caution">
    <text evidence="6">The sequence shown here is derived from an EMBL/GenBank/DDBJ whole genome shotgun (WGS) entry which is preliminary data.</text>
</comment>
<keyword evidence="2" id="KW-0229">DNA integration</keyword>
<feature type="domain" description="Tyr recombinase" evidence="5">
    <location>
        <begin position="210"/>
        <end position="389"/>
    </location>
</feature>
<dbReference type="Pfam" id="PF13356">
    <property type="entry name" value="Arm-DNA-bind_3"/>
    <property type="match status" value="1"/>
</dbReference>
<comment type="similarity">
    <text evidence="1">Belongs to the 'phage' integrase family.</text>
</comment>
<dbReference type="Proteomes" id="UP000003394">
    <property type="component" value="Unassembled WGS sequence"/>
</dbReference>
<dbReference type="EMBL" id="ACFT01000069">
    <property type="protein sequence ID" value="EEV24631.1"/>
    <property type="molecule type" value="Genomic_DNA"/>
</dbReference>
<dbReference type="PANTHER" id="PTHR30629">
    <property type="entry name" value="PROPHAGE INTEGRASE"/>
    <property type="match status" value="1"/>
</dbReference>
<dbReference type="CDD" id="cd00801">
    <property type="entry name" value="INT_P4_C"/>
    <property type="match status" value="1"/>
</dbReference>
<dbReference type="InterPro" id="IPR011010">
    <property type="entry name" value="DNA_brk_join_enz"/>
</dbReference>
<evidence type="ECO:0000313" key="7">
    <source>
        <dbReference type="Proteomes" id="UP000003394"/>
    </source>
</evidence>
<dbReference type="Gene3D" id="3.30.160.390">
    <property type="entry name" value="Integrase, DNA-binding domain"/>
    <property type="match status" value="1"/>
</dbReference>
<reference evidence="6 7" key="1">
    <citation type="journal article" date="2010" name="Vet. Microbiol.">
        <title>Production of haemolysins by strains of the Actinobacillus minor/porcitonsillarum complex.</title>
        <authorList>
            <person name="Arya G."/>
            <person name="Niven D.F."/>
        </authorList>
    </citation>
    <scope>NUCLEOTIDE SEQUENCE [LARGE SCALE GENOMIC DNA]</scope>
    <source>
        <strain evidence="7">strain 202</strain>
    </source>
</reference>
<evidence type="ECO:0000256" key="2">
    <source>
        <dbReference type="ARBA" id="ARBA00022908"/>
    </source>
</evidence>
<dbReference type="InterPro" id="IPR002104">
    <property type="entry name" value="Integrase_catalytic"/>
</dbReference>
<proteinExistence type="inferred from homology"/>